<dbReference type="EMBL" id="CXSU01000005">
    <property type="protein sequence ID" value="CTQ48347.1"/>
    <property type="molecule type" value="Genomic_DNA"/>
</dbReference>
<evidence type="ECO:0000313" key="7">
    <source>
        <dbReference type="EMBL" id="CTQ48347.1"/>
    </source>
</evidence>
<keyword evidence="6" id="KW-0472">Membrane</keyword>
<comment type="function">
    <text evidence="1">Involved in DNA recombination.</text>
</comment>
<dbReference type="Pfam" id="PF02646">
    <property type="entry name" value="RmuC"/>
    <property type="match status" value="1"/>
</dbReference>
<evidence type="ECO:0000256" key="6">
    <source>
        <dbReference type="SAM" id="Phobius"/>
    </source>
</evidence>
<sequence length="342" mass="37155">MTLDLANPVVLAAIFGGAIVLALIVLILMMLSRLRDLTHTQSHLTGGLSALTDAQRRSEAQVGAALGESATRTAQTLGALQARLTAIDAAQTNIEKLSGDVLGLQDILSNKQTRGAFGEIQLHDLVAKALPPGSFTWQAQLSNGRRADCLVHMPDPPGPLVIDAKFPLEAWTALLEDPKDKARITAFRASVRTHIRAISDKYILPGETADGACLFLPSEAIYADLHAHHSELVREGFAARVWIVSPTTCMATLNTLRAILKDHRMREQAGDIRRALAALGRDVELIVERAGKLETHFDQARRDVEGLTTAAERAGKRAERLDAFDFEEEAPKPRLAPVIRRG</sequence>
<evidence type="ECO:0000256" key="5">
    <source>
        <dbReference type="ARBA" id="ARBA00023172"/>
    </source>
</evidence>
<dbReference type="Proteomes" id="UP000049222">
    <property type="component" value="Unassembled WGS sequence"/>
</dbReference>
<keyword evidence="5" id="KW-0233">DNA recombination</keyword>
<evidence type="ECO:0000313" key="8">
    <source>
        <dbReference type="Proteomes" id="UP000049222"/>
    </source>
</evidence>
<dbReference type="GO" id="GO:0006310">
    <property type="term" value="P:DNA recombination"/>
    <property type="evidence" value="ECO:0007669"/>
    <property type="project" value="UniProtKB-KW"/>
</dbReference>
<keyword evidence="8" id="KW-1185">Reference proteome</keyword>
<accession>A0A0M6YGF0</accession>
<dbReference type="AlphaFoldDB" id="A0A0M6YGF0"/>
<dbReference type="STRING" id="420998.JDO7802_00349"/>
<evidence type="ECO:0000256" key="2">
    <source>
        <dbReference type="ARBA" id="ARBA00009840"/>
    </source>
</evidence>
<gene>
    <name evidence="7" type="primary">rmuC</name>
    <name evidence="7" type="ORF">JDO7802_00349</name>
</gene>
<evidence type="ECO:0000256" key="1">
    <source>
        <dbReference type="ARBA" id="ARBA00003416"/>
    </source>
</evidence>
<evidence type="ECO:0000256" key="4">
    <source>
        <dbReference type="ARBA" id="ARBA00023054"/>
    </source>
</evidence>
<comment type="similarity">
    <text evidence="2">Belongs to the RmuC family.</text>
</comment>
<dbReference type="OrthoDB" id="370725at2"/>
<protein>
    <recommendedName>
        <fullName evidence="3">DNA recombination protein RmuC homolog</fullName>
    </recommendedName>
</protein>
<reference evidence="7 8" key="1">
    <citation type="submission" date="2015-07" db="EMBL/GenBank/DDBJ databases">
        <authorList>
            <person name="Noorani M."/>
        </authorList>
    </citation>
    <scope>NUCLEOTIDE SEQUENCE [LARGE SCALE GENOMIC DNA]</scope>
    <source>
        <strain evidence="7 8">CECT 7802</strain>
    </source>
</reference>
<dbReference type="RefSeq" id="WP_055081991.1">
    <property type="nucleotide sequence ID" value="NZ_CXSU01000005.1"/>
</dbReference>
<name>A0A0M6YGF0_9RHOB</name>
<feature type="transmembrane region" description="Helical" evidence="6">
    <location>
        <begin position="6"/>
        <end position="31"/>
    </location>
</feature>
<evidence type="ECO:0000256" key="3">
    <source>
        <dbReference type="ARBA" id="ARBA00021840"/>
    </source>
</evidence>
<dbReference type="PANTHER" id="PTHR30563">
    <property type="entry name" value="DNA RECOMBINATION PROTEIN RMUC"/>
    <property type="match status" value="1"/>
</dbReference>
<keyword evidence="6" id="KW-1133">Transmembrane helix</keyword>
<proteinExistence type="inferred from homology"/>
<dbReference type="PANTHER" id="PTHR30563:SF0">
    <property type="entry name" value="DNA RECOMBINATION PROTEIN RMUC"/>
    <property type="match status" value="1"/>
</dbReference>
<keyword evidence="6" id="KW-0812">Transmembrane</keyword>
<organism evidence="7 8">
    <name type="scientific">Jannaschia donghaensis</name>
    <dbReference type="NCBI Taxonomy" id="420998"/>
    <lineage>
        <taxon>Bacteria</taxon>
        <taxon>Pseudomonadati</taxon>
        <taxon>Pseudomonadota</taxon>
        <taxon>Alphaproteobacteria</taxon>
        <taxon>Rhodobacterales</taxon>
        <taxon>Roseobacteraceae</taxon>
        <taxon>Jannaschia</taxon>
    </lineage>
</organism>
<keyword evidence="4" id="KW-0175">Coiled coil</keyword>
<dbReference type="InterPro" id="IPR003798">
    <property type="entry name" value="DNA_recombination_RmuC"/>
</dbReference>